<evidence type="ECO:0000313" key="1">
    <source>
        <dbReference type="EMBL" id="GIE25130.1"/>
    </source>
</evidence>
<proteinExistence type="predicted"/>
<evidence type="ECO:0008006" key="3">
    <source>
        <dbReference type="Google" id="ProtNLM"/>
    </source>
</evidence>
<organism evidence="1 2">
    <name type="scientific">Winogradskya humida</name>
    <dbReference type="NCBI Taxonomy" id="113566"/>
    <lineage>
        <taxon>Bacteria</taxon>
        <taxon>Bacillati</taxon>
        <taxon>Actinomycetota</taxon>
        <taxon>Actinomycetes</taxon>
        <taxon>Micromonosporales</taxon>
        <taxon>Micromonosporaceae</taxon>
        <taxon>Winogradskya</taxon>
    </lineage>
</organism>
<dbReference type="RefSeq" id="WP_203842100.1">
    <property type="nucleotide sequence ID" value="NZ_BAAATV010000020.1"/>
</dbReference>
<comment type="caution">
    <text evidence="1">The sequence shown here is derived from an EMBL/GenBank/DDBJ whole genome shotgun (WGS) entry which is preliminary data.</text>
</comment>
<protein>
    <recommendedName>
        <fullName evidence="3">Restriction endonuclease</fullName>
    </recommendedName>
</protein>
<dbReference type="EMBL" id="BOMN01000116">
    <property type="protein sequence ID" value="GIE25130.1"/>
    <property type="molecule type" value="Genomic_DNA"/>
</dbReference>
<keyword evidence="2" id="KW-1185">Reference proteome</keyword>
<gene>
    <name evidence="1" type="ORF">Ahu01nite_082320</name>
</gene>
<sequence>MTLTTELADRESPASRFLHDSFPARDALVAVWNAQIQRLPPVATVPDGGLRAAIGGAIEWAIGLDLADTVPYADVFDMVAHEEAARVLQNAGLQHVIGSSVNGELGEWQRPASWTPSAPASELLRDAWMLCQYSGILRRLRHPDREQFRQSYHLWLAMFGSQGPGPDVREALETLWHTYVTRGQPSMARLGGPRVIRPVFDEAFAIGDLILGGALVDVKTYPEPAPSMGAFVDQLLGYVLCDVEDHFNLRSIGIYLAWQGKLLHLPLDIALSLASGQTNFDLHTARRIFQQRIVPAVERSRFYKYGSSTPTRDQQ</sequence>
<dbReference type="Proteomes" id="UP000603200">
    <property type="component" value="Unassembled WGS sequence"/>
</dbReference>
<reference evidence="1 2" key="1">
    <citation type="submission" date="2021-01" db="EMBL/GenBank/DDBJ databases">
        <title>Whole genome shotgun sequence of Actinoplanes humidus NBRC 14915.</title>
        <authorList>
            <person name="Komaki H."/>
            <person name="Tamura T."/>
        </authorList>
    </citation>
    <scope>NUCLEOTIDE SEQUENCE [LARGE SCALE GENOMIC DNA]</scope>
    <source>
        <strain evidence="1 2">NBRC 14915</strain>
    </source>
</reference>
<accession>A0ABQ4A2P8</accession>
<evidence type="ECO:0000313" key="2">
    <source>
        <dbReference type="Proteomes" id="UP000603200"/>
    </source>
</evidence>
<name>A0ABQ4A2P8_9ACTN</name>